<dbReference type="Gene3D" id="2.170.40.20">
    <property type="entry name" value="Human immunodeficiency virus 1, Gp160, envelope glycoprotein"/>
    <property type="match status" value="2"/>
</dbReference>
<evidence type="ECO:0000256" key="5">
    <source>
        <dbReference type="ARBA" id="ARBA00004578"/>
    </source>
</evidence>
<evidence type="ECO:0000259" key="34">
    <source>
        <dbReference type="Pfam" id="PF00516"/>
    </source>
</evidence>
<keyword evidence="27 32" id="KW-1015">Disulfide bond</keyword>
<comment type="function">
    <text evidence="32">Transmembrane protein gp41: Acts as a class I viral fusion protein. Under the current model, the protein has at least 3 conformational states: pre-fusion native state, pre-hairpin intermediate state, and post-fusion hairpin state. During fusion of viral and target intracellular membranes, the coiled coil regions (heptad repeats) assume a trimer-of-hairpins structure, positioning the fusion peptide in close proximity to the C-terminal region of the ectodomain. The formation of this structure appears to drive apposition and subsequent fusion of viral and target cell membranes. Complete fusion occurs in host cell endosomes and is dynamin-dependent, however some lipid transfer might occur at the plasma membrane. The virus undergoes clathrin-dependent internalization long before endosomal fusion, thus minimizing the surface exposure of conserved viral epitopes during fusion and reducing the efficacy of inhibitors targeting these epitopes. Membranes fusion leads to delivery of the nucleocapsid into the cytoplasm.</text>
</comment>
<feature type="disulfide bond" evidence="32">
    <location>
        <begin position="595"/>
        <end position="601"/>
    </location>
</feature>
<dbReference type="GO" id="GO:0055036">
    <property type="term" value="C:virion membrane"/>
    <property type="evidence" value="ECO:0007669"/>
    <property type="project" value="UniProtKB-SubCell"/>
</dbReference>
<evidence type="ECO:0000256" key="6">
    <source>
        <dbReference type="ARBA" id="ARBA00004650"/>
    </source>
</evidence>
<comment type="miscellaneous">
    <text evidence="32">Inhibitors targeting HIV-1 viral envelope proteins are used as antiretroviral drugs. Attachment of virions to the cell surface via non-specific interactions and CD4 binding can be blocked by inhibitors that include cyanovirin-N, cyclotriazadisulfonamide analogs, PRO 2000, TNX 355 and PRO 542. In addition, BMS 806 can block CD4-induced conformational changes. Env interactions with the coreceptor molecules can be targeted by CCR5 antagonists including SCH-D, maraviroc (UK 427857) and aplaviroc (GW 873140), and the CXCR4 antagonist AMD 070. Fusion of viral and cellular membranes can be inhibited by peptides such as enfuvirtide and tifuvirtide (T 1249). Resistance to inhibitors associated with mutations in Env are observed. Most of the time, single mutations confer only a modest reduction in drug susceptibility. Combination of several mutations is usually required to develop a high-level drug resistance.</text>
</comment>
<evidence type="ECO:0000256" key="11">
    <source>
        <dbReference type="ARBA" id="ARBA00022581"/>
    </source>
</evidence>
<dbReference type="Gene3D" id="1.10.287.210">
    <property type="match status" value="1"/>
</dbReference>
<feature type="transmembrane region" description="Helical" evidence="33">
    <location>
        <begin position="12"/>
        <end position="29"/>
    </location>
</feature>
<comment type="domain">
    <text evidence="32 33">The 17 amino acids long immunosuppressive region is present in many retroviral envelope proteins. Synthetic peptides derived from this relatively conserved sequence inhibit immune function in vitro and in vivo.</text>
</comment>
<sequence length="860" mass="97111">MRVRGMLKNYQQWWIWGILGFWMVMICNVRGNLWVTVYYGVPVWKDAKTTLFCASNAKAVEREVHNVWATHACVPTDPNPQEIVLGNVTENFNMWKNDMVDQMHEDIISLWDEGLKPCVKLTPLCVTLNCTEVNTTKDSNNNTSANYEEIRNCTFNATTEIKDKKKKEHALFYKLDIVKLDGNNNHSYRLINCNTSAITQACPKVSFDPIPIHYCAPAGYAILKCNNRTFNGTGPCHNVSTVQCTHGIKPVVSTQLLLNGSLAEGDIIIRSENLTKNHKTIIVHLNESVNIVCTRPNNNTRRSIRIGPGQTFYATGDIIGDIRQAHCNISKQEWNRTLQQVGEKLKEHFPNKIIKFDEASGGDLEITTHSFNCRGEFFYCNTSALFNSTYYPNSTDTNNTGSNSSSMITIPCRIKQIINMWQGVGRAIYASPVAGNITCVSNITGLLLTRDGGTNNNTNSTETFRPGGGDMKDNWRSELYKYKVVEIKPLGIAPTLAKRRVVGREKRAVGVVGAMILGFLGTAGSTMGAAAVTLTVQARQLLSGIVQQQSNLLRAIEAQQHMLQLTVWGIKQLQARVLAIERYLEDQQLLGIWGCSGKLICPTAVPWNASWSNRSQENIWGNLTWMEWDREISNYTNIIYGLLEKSQTQQEQNEKDLLALDSWKNLWNWFSITQWLWYIKIFIIIVGGLIGLRIIFAVLSIVNRVRQGYSPLSFQTLIPHQREPDRLGRIEEEGGEQDRDRSIRLVNGFLALFWDDLRSLCLFSYHRLRDFLLVTARAVELLGHSSLRGLQKGWGALKYLGNLVQYWGVELKKSAISLLDTVAIVVAEGTDRIIEAIQRIGRAIFNIPRRIRQGFEAALI</sequence>
<keyword evidence="30 32" id="KW-0449">Lipoprotein</keyword>
<keyword evidence="26 32" id="KW-0564">Palmitate</keyword>
<name>A0A3G5PYX5_HV1</name>
<keyword evidence="16 32" id="KW-0732">Signal</keyword>
<comment type="subcellular location">
    <molecule>Surface protein gp120</molecule>
    <subcellularLocation>
        <location evidence="32">Virion membrane</location>
        <topology evidence="32">Peripheral membrane protein</topology>
    </subcellularLocation>
    <subcellularLocation>
        <location evidence="32">Host cell membrane</location>
        <topology evidence="32">Peripheral membrane protein</topology>
    </subcellularLocation>
    <subcellularLocation>
        <location evidence="32">Host endosome membrane</location>
        <topology evidence="32">Single-pass type I membrane protein</topology>
    </subcellularLocation>
    <text evidence="32">The surface protein is not anchored to the viral envelope, but associates with the extravirion surface through its binding to TM. It is probably concentrated at the site of budding and incorporated into the virions possibly by contacts between the cytoplasmic tail of Env and the N-terminus of Gag.</text>
</comment>
<keyword evidence="31 32" id="KW-1160">Virus entry into host cell</keyword>
<keyword evidence="22 32" id="KW-1133">Transmembrane helix</keyword>
<comment type="domain">
    <text evidence="32">Some of the most genetically diverse regions of the viral genome are present in Env. They are called variable regions 1 through 5 (V1 through V5). Coreceptor usage of gp120 is determined mainly by the primary structure of the third variable region (V3) in the outer domain of gp120. The sequence of V3 determines which coreceptor, CCR5 and/or CXCR4 (corresponding to R5/macrophage, X4/T cell and R5X4/T cell and macrophage tropism), is used to trigger the fusion potential of the Env complex, and hence which cells the virus can infect. Binding to CCR5 involves a region adjacent in addition to V3.</text>
</comment>
<comment type="miscellaneous">
    <text evidence="32">HIV-1 lineages are divided in three main groups, M (for Major), O (for Outlier), and N (for New, or Non-M, Non-O). The vast majority of strains found worldwide belong to the group M. Group O seems to be endemic to and largely confined to Cameroon and neighboring countries in West Central Africa, where these viruses represent a small minority of HIV-1 strains. The group N is represented by a limited number of isolates from Cameroonian persons. The group M is further subdivided in 9 clades or subtypes (A to D, F to H, J and K).</text>
</comment>
<evidence type="ECO:0000256" key="26">
    <source>
        <dbReference type="ARBA" id="ARBA00023139"/>
    </source>
</evidence>
<keyword evidence="8 32" id="KW-1170">Fusion of virus membrane with host endosomal membrane</keyword>
<feature type="chain" id="PRO_5023523255" description="Transmembrane protein gp41" evidence="32">
    <location>
        <begin position="508"/>
        <end position="860"/>
    </location>
</feature>
<feature type="domain" description="Retroviral envelope protein GP41-like" evidence="35">
    <location>
        <begin position="527"/>
        <end position="717"/>
    </location>
</feature>
<feature type="transmembrane region" description="Helical" evidence="33">
    <location>
        <begin position="508"/>
        <end position="532"/>
    </location>
</feature>
<feature type="region of interest" description="CD4-binding loop" evidence="32">
    <location>
        <begin position="359"/>
        <end position="369"/>
    </location>
</feature>
<evidence type="ECO:0000256" key="4">
    <source>
        <dbReference type="ARBA" id="ARBA00004563"/>
    </source>
</evidence>
<dbReference type="SUPFAM" id="SSF56502">
    <property type="entry name" value="gp120 core"/>
    <property type="match status" value="2"/>
</dbReference>
<feature type="disulfide bond" evidence="32">
    <location>
        <begin position="225"/>
        <end position="236"/>
    </location>
</feature>
<evidence type="ECO:0000256" key="2">
    <source>
        <dbReference type="ARBA" id="ARBA00004433"/>
    </source>
</evidence>
<comment type="subcellular location">
    <molecule>Transmembrane protein gp41</molecule>
    <subcellularLocation>
        <location evidence="32">Virion membrane</location>
        <topology evidence="32">Single-pass type I membrane protein</topology>
    </subcellularLocation>
    <subcellularLocation>
        <location evidence="32">Host cell membrane</location>
        <topology evidence="32">Single-pass type I membrane protein</topology>
    </subcellularLocation>
    <subcellularLocation>
        <location evidence="32">Host endosome membrane</location>
        <topology evidence="32">Single-pass type I membrane protein</topology>
    </subcellularLocation>
    <text evidence="32">It is probably concentrated at the site of budding and incorporated into the virions possibly by contacts between the cytoplasmic tail of Env and the N-terminus of Gag.</text>
</comment>
<keyword evidence="21 32" id="KW-1164">Virus endocytosis by host</keyword>
<dbReference type="InterPro" id="IPR037527">
    <property type="entry name" value="Gp160"/>
</dbReference>
<comment type="function">
    <text evidence="32">Surface protein gp120: Attaches the virus to the host lymphoid cell by binding to the primary receptor CD4. This interaction induces a structural rearrangement creating a high affinity binding site for a chemokine coreceptor like CXCR4 and/or CCR5. Acts as a ligand for CD209/DC-SIGN and CLEC4M/DC-SIGNR, which are respectively found on dendritic cells (DCs), and on endothelial cells of liver sinusoids and lymph node sinuses. These interactions allow capture of viral particles at mucosal surfaces by these cells and subsequent transmission to permissive cells. HIV subverts the migration properties of dendritic cells to gain access to CD4+ T-cells in lymph nodes. Virus transmission to permissive T-cells occurs either in trans (without DCs infection, through viral capture and transmission), or in cis (following DCs productive infection, through the usual CD4-gp120 interaction), thereby inducing a robust infection. In trans infection, bound virions remain infectious over days and it is proposed that they are not degraded, but protected in non-lysosomal acidic organelles within the DCs close to the cell membrane thus contributing to the viral infectious potential during DCs' migration from the periphery to the lymphoid tissues. On arrival at lymphoid tissues, intact virions recycle back to DCs' cell surface allowing virus transmission to CD4+ T-cells.</text>
</comment>
<evidence type="ECO:0000256" key="29">
    <source>
        <dbReference type="ARBA" id="ARBA00023280"/>
    </source>
</evidence>
<dbReference type="Gene3D" id="1.20.5.490">
    <property type="entry name" value="Single helix bin"/>
    <property type="match status" value="1"/>
</dbReference>
<comment type="function">
    <text evidence="32">Envelope glycoprotein gp160: Oligomerizes in the host endoplasmic reticulum into predominantly trimers. In a second time, gp160 transits in the host Golgi, where glycosylation is completed. The precursor is then proteolytically cleaved in the trans-Golgi and thereby activated by cellular furin or furin-like proteases to produce gp120 and gp41.</text>
</comment>
<dbReference type="GO" id="GO:0005198">
    <property type="term" value="F:structural molecule activity"/>
    <property type="evidence" value="ECO:0007669"/>
    <property type="project" value="UniProtKB-UniRule"/>
</dbReference>
<dbReference type="GO" id="GO:0019082">
    <property type="term" value="P:viral protein processing"/>
    <property type="evidence" value="ECO:0007669"/>
    <property type="project" value="UniProtKB-UniRule"/>
</dbReference>
<feature type="site" description="Cleavage; by host furin" evidence="32">
    <location>
        <begin position="507"/>
        <end position="508"/>
    </location>
</feature>
<keyword evidence="14 32" id="KW-0812">Transmembrane</keyword>
<feature type="chain" id="PRO_5023523256" description="Envelope glycoprotein gp160" evidence="32">
    <location>
        <begin position="32"/>
        <end position="860"/>
    </location>
</feature>
<dbReference type="InterPro" id="IPR036377">
    <property type="entry name" value="Gp120_core_sf"/>
</dbReference>
<dbReference type="GO" id="GO:0019064">
    <property type="term" value="P:fusion of virus membrane with host plasma membrane"/>
    <property type="evidence" value="ECO:0007669"/>
    <property type="project" value="UniProtKB-UniRule"/>
</dbReference>
<dbReference type="Pfam" id="PF00517">
    <property type="entry name" value="GP41"/>
    <property type="match status" value="1"/>
</dbReference>
<evidence type="ECO:0000256" key="15">
    <source>
        <dbReference type="ARBA" id="ARBA00022703"/>
    </source>
</evidence>
<keyword evidence="9 32" id="KW-1032">Host cell membrane</keyword>
<comment type="caution">
    <text evidence="32 33">Lacks conserved residue(s) required for the propagation of feature annotation.</text>
</comment>
<dbReference type="SUPFAM" id="SSF58069">
    <property type="entry name" value="Virus ectodomain"/>
    <property type="match status" value="1"/>
</dbReference>
<feature type="short sequence motif" description="YXXL motif; contains endocytosis signal" evidence="32">
    <location>
        <begin position="709"/>
        <end position="712"/>
    </location>
</feature>
<keyword evidence="19 32" id="KW-1043">Host membrane</keyword>
<evidence type="ECO:0000256" key="16">
    <source>
        <dbReference type="ARBA" id="ARBA00022729"/>
    </source>
</evidence>
<evidence type="ECO:0000256" key="10">
    <source>
        <dbReference type="ARBA" id="ARBA00022570"/>
    </source>
</evidence>
<protein>
    <recommendedName>
        <fullName evidence="32">Envelope glycoprotein gp160</fullName>
    </recommendedName>
    <alternativeName>
        <fullName evidence="32">Env polyprotein</fullName>
    </alternativeName>
    <component>
        <recommendedName>
            <fullName evidence="32">Surface protein gp120</fullName>
            <shortName evidence="32">SU</shortName>
        </recommendedName>
        <alternativeName>
            <fullName evidence="32">Glycoprotein 120</fullName>
            <shortName evidence="32">gp120</shortName>
        </alternativeName>
    </component>
    <component>
        <recommendedName>
            <fullName evidence="32">Transmembrane protein gp41</fullName>
            <shortName evidence="32">TM</shortName>
        </recommendedName>
        <alternativeName>
            <fullName evidence="32">Glycoprotein 41</fullName>
            <shortName evidence="32">gp41</shortName>
        </alternativeName>
    </component>
</protein>
<evidence type="ECO:0000256" key="17">
    <source>
        <dbReference type="ARBA" id="ARBA00022804"/>
    </source>
</evidence>
<organism evidence="36">
    <name type="scientific">Human immunodeficiency virus type 1</name>
    <name type="common">HIV-1</name>
    <dbReference type="NCBI Taxonomy" id="11676"/>
    <lineage>
        <taxon>Viruses</taxon>
        <taxon>Riboviria</taxon>
        <taxon>Pararnavirae</taxon>
        <taxon>Artverviricota</taxon>
        <taxon>Revtraviricetes</taxon>
        <taxon>Ortervirales</taxon>
        <taxon>Retroviridae</taxon>
        <taxon>Orthoretrovirinae</taxon>
        <taxon>Lentivirus</taxon>
        <taxon>Lentivirus humimdef1</taxon>
    </lineage>
</organism>
<evidence type="ECO:0000256" key="23">
    <source>
        <dbReference type="ARBA" id="ARBA00023046"/>
    </source>
</evidence>
<dbReference type="GO" id="GO:0016020">
    <property type="term" value="C:membrane"/>
    <property type="evidence" value="ECO:0007669"/>
    <property type="project" value="UniProtKB-UniRule"/>
</dbReference>
<evidence type="ECO:0000256" key="19">
    <source>
        <dbReference type="ARBA" id="ARBA00022870"/>
    </source>
</evidence>
<keyword evidence="10 32" id="KW-1165">Clathrin-mediated endocytosis of virus by host</keyword>
<proteinExistence type="inferred from homology"/>
<evidence type="ECO:0000313" key="36">
    <source>
        <dbReference type="EMBL" id="AYX66573.1"/>
    </source>
</evidence>
<evidence type="ECO:0000256" key="9">
    <source>
        <dbReference type="ARBA" id="ARBA00022511"/>
    </source>
</evidence>
<dbReference type="GO" id="GO:0039654">
    <property type="term" value="P:fusion of virus membrane with host endosome membrane"/>
    <property type="evidence" value="ECO:0007669"/>
    <property type="project" value="UniProtKB-UniRule"/>
</dbReference>
<reference evidence="36" key="1">
    <citation type="journal article" date="2018" name="Cell Rep.">
        <title>Completeness of HIV-1 Envelope Glycan Shield at Transmission Determines Neutralization Breadth.</title>
        <authorList>
            <person name="Wagh K."/>
            <person name="Kreider E.F."/>
            <person name="Li Y."/>
            <person name="Barbian H.J."/>
            <person name="Learn G.H."/>
            <person name="Giorgi E."/>
            <person name="Hraber P.T."/>
            <person name="Decker T.G."/>
            <person name="Smith A.G."/>
            <person name="Gondim M.V."/>
            <person name="Gillis L."/>
            <person name="Wandzilak J."/>
            <person name="Chuang G.Y."/>
            <person name="Rawi R."/>
            <person name="Cai F."/>
            <person name="Pellegrino P."/>
            <person name="Williams I."/>
            <person name="Overbaugh J."/>
            <person name="Gao F."/>
            <person name="Kwong P.D."/>
            <person name="Haynes B.F."/>
            <person name="Shaw G.M."/>
            <person name="Borrow P."/>
            <person name="Seaman M.S."/>
            <person name="Hahn B.H."/>
            <person name="Korber B."/>
        </authorList>
    </citation>
    <scope>NUCLEOTIDE SEQUENCE</scope>
    <source>
        <strain evidence="36">CH0752_3_d0991_ipe023_3_02</strain>
    </source>
</reference>
<dbReference type="InterPro" id="IPR000328">
    <property type="entry name" value="GP41-like"/>
</dbReference>
<keyword evidence="17 32" id="KW-1161">Viral attachment to host cell</keyword>
<evidence type="ECO:0000256" key="33">
    <source>
        <dbReference type="RuleBase" id="RU363095"/>
    </source>
</evidence>
<keyword evidence="25 32" id="KW-0472">Membrane</keyword>
<feature type="topological domain" description="Cytoplasmic" evidence="32">
    <location>
        <begin position="703"/>
        <end position="860"/>
    </location>
</feature>
<dbReference type="GO" id="GO:1903908">
    <property type="term" value="P:positive regulation of plasma membrane raft polarization"/>
    <property type="evidence" value="ECO:0007669"/>
    <property type="project" value="UniProtKB-UniRule"/>
</dbReference>
<dbReference type="GO" id="GO:0019062">
    <property type="term" value="P:virion attachment to host cell"/>
    <property type="evidence" value="ECO:0007669"/>
    <property type="project" value="UniProtKB-UniRule"/>
</dbReference>
<feature type="region of interest" description="Immunosuppression" evidence="32">
    <location>
        <begin position="571"/>
        <end position="589"/>
    </location>
</feature>
<keyword evidence="12 32" id="KW-1162">Viral penetration into host cytoplasm</keyword>
<evidence type="ECO:0000256" key="14">
    <source>
        <dbReference type="ARBA" id="ARBA00022692"/>
    </source>
</evidence>
<evidence type="ECO:0000256" key="30">
    <source>
        <dbReference type="ARBA" id="ARBA00023288"/>
    </source>
</evidence>
<keyword evidence="23 32" id="KW-1039">Host endosome</keyword>
<feature type="lipid moiety-binding region" description="S-palmitoyl cysteine; by host" evidence="32">
    <location>
        <position position="761"/>
    </location>
</feature>
<comment type="PTM">
    <text evidence="32">Highly glycosylated by host. The high number of glycan on the protein is reffered to as 'glycan shield' because it contributes to hide protein sequence from adaptive immune system.</text>
</comment>
<evidence type="ECO:0000256" key="24">
    <source>
        <dbReference type="ARBA" id="ARBA00023054"/>
    </source>
</evidence>
<comment type="domain">
    <text evidence="32">The CD4-binding region is targeted by the antibody b12.</text>
</comment>
<dbReference type="GO" id="GO:1903911">
    <property type="term" value="P:positive regulation of receptor clustering"/>
    <property type="evidence" value="ECO:0007669"/>
    <property type="project" value="UniProtKB-UniRule"/>
</dbReference>
<keyword evidence="13 32" id="KW-0165">Cleavage on pair of basic residues</keyword>
<evidence type="ECO:0000256" key="13">
    <source>
        <dbReference type="ARBA" id="ARBA00022685"/>
    </source>
</evidence>
<evidence type="ECO:0000256" key="32">
    <source>
        <dbReference type="HAMAP-Rule" id="MF_04083"/>
    </source>
</evidence>
<dbReference type="GO" id="GO:0052031">
    <property type="term" value="P:symbiont-mediated perturbation of host defense response"/>
    <property type="evidence" value="ECO:0007669"/>
    <property type="project" value="UniProtKB-UniRule"/>
</dbReference>
<evidence type="ECO:0000256" key="12">
    <source>
        <dbReference type="ARBA" id="ARBA00022595"/>
    </source>
</evidence>
<evidence type="ECO:0000256" key="31">
    <source>
        <dbReference type="ARBA" id="ARBA00023296"/>
    </source>
</evidence>
<feature type="coiled-coil region" evidence="32">
    <location>
        <begin position="630"/>
        <end position="664"/>
    </location>
</feature>
<feature type="disulfide bond" evidence="32">
    <location>
        <begin position="215"/>
        <end position="244"/>
    </location>
</feature>
<dbReference type="FunFam" id="2.170.40.20:FF:000004">
    <property type="entry name" value="Envelope glycoprotein gp160"/>
    <property type="match status" value="1"/>
</dbReference>
<evidence type="ECO:0000256" key="21">
    <source>
        <dbReference type="ARBA" id="ARBA00022890"/>
    </source>
</evidence>
<feature type="disulfide bond" evidence="32">
    <location>
        <begin position="53"/>
        <end position="73"/>
    </location>
</feature>
<feature type="transmembrane region" description="Helical" evidence="33">
    <location>
        <begin position="675"/>
        <end position="702"/>
    </location>
</feature>
<keyword evidence="20 32" id="KW-0261">Viral envelope protein</keyword>
<keyword evidence="7 32" id="KW-1168">Fusion of virus membrane with host membrane</keyword>
<evidence type="ECO:0000256" key="18">
    <source>
        <dbReference type="ARBA" id="ARBA00022844"/>
    </source>
</evidence>
<keyword evidence="28 32" id="KW-0325">Glycoprotein</keyword>
<evidence type="ECO:0000256" key="27">
    <source>
        <dbReference type="ARBA" id="ARBA00023157"/>
    </source>
</evidence>
<comment type="domain">
    <text evidence="32">The YXXL motif is involved in determining the exact site of viral release at the surface of infected mononuclear cells and promotes endocytosis. YXXL and di-leucine endocytosis motifs interact directly or indirectly with the clathrin adapter complexes, opperate independently, and their activities are not additive.</text>
</comment>
<comment type="similarity">
    <text evidence="32">Belongs to the HIV-1 env protein family.</text>
</comment>
<evidence type="ECO:0000256" key="28">
    <source>
        <dbReference type="ARBA" id="ARBA00023180"/>
    </source>
</evidence>
<keyword evidence="15 32" id="KW-0053">Apoptosis</keyword>
<evidence type="ECO:0000256" key="7">
    <source>
        <dbReference type="ARBA" id="ARBA00022506"/>
    </source>
</evidence>
<dbReference type="GO" id="GO:0020002">
    <property type="term" value="C:host cell plasma membrane"/>
    <property type="evidence" value="ECO:0007669"/>
    <property type="project" value="UniProtKB-SubCell"/>
</dbReference>
<evidence type="ECO:0000256" key="20">
    <source>
        <dbReference type="ARBA" id="ARBA00022879"/>
    </source>
</evidence>
<evidence type="ECO:0000256" key="8">
    <source>
        <dbReference type="ARBA" id="ARBA00022510"/>
    </source>
</evidence>
<dbReference type="CDD" id="cd09909">
    <property type="entry name" value="HIV-1-like_HR1-HR2"/>
    <property type="match status" value="1"/>
</dbReference>
<comment type="PTM">
    <text evidence="32">Palmitoylation of the transmembrane protein and of Env polyprotein (prior to its proteolytic cleavage) is essential for their association with host cell membrane lipid rafts. Palmitoylation is therefore required for envelope trafficking to classical lipid rafts, but not for viral replication.</text>
</comment>
<keyword evidence="24 32" id="KW-0175">Coiled coil</keyword>
<dbReference type="InterPro" id="IPR000777">
    <property type="entry name" value="HIV1_Gp120"/>
</dbReference>
<dbReference type="GO" id="GO:0019031">
    <property type="term" value="C:viral envelope"/>
    <property type="evidence" value="ECO:0007669"/>
    <property type="project" value="UniProtKB-KW"/>
</dbReference>
<feature type="region of interest" description="MPER; binding to GalCer" evidence="32">
    <location>
        <begin position="659"/>
        <end position="680"/>
    </location>
</feature>
<keyword evidence="29 32" id="KW-0899">Viral immunoevasion</keyword>
<dbReference type="FunFam" id="2.170.40.20:FF:000003">
    <property type="entry name" value="Envelope glycoprotein gp160"/>
    <property type="match status" value="1"/>
</dbReference>
<feature type="domain" description="Human immunodeficiency virus 1 envelope glycoprotein Gp120" evidence="34">
    <location>
        <begin position="140"/>
        <end position="507"/>
    </location>
</feature>
<comment type="domain">
    <text evidence="32">The membrane proximal external region (MPER) present in gp41 is a tryptophan-rich region recognized by the antibodies 2F5, Z13, and 4E10. MPER seems to play a role in fusion.</text>
</comment>
<evidence type="ECO:0000259" key="35">
    <source>
        <dbReference type="Pfam" id="PF00517"/>
    </source>
</evidence>
<evidence type="ECO:0000256" key="3">
    <source>
        <dbReference type="ARBA" id="ARBA00004505"/>
    </source>
</evidence>
<dbReference type="Pfam" id="PF00516">
    <property type="entry name" value="GP120"/>
    <property type="match status" value="1"/>
</dbReference>
<dbReference type="HAMAP" id="MF_04083">
    <property type="entry name" value="HIV_ENV"/>
    <property type="match status" value="1"/>
</dbReference>
<dbReference type="EMBL" id="MG901911">
    <property type="protein sequence ID" value="AYX66573.1"/>
    <property type="molecule type" value="Genomic_RNA"/>
</dbReference>
<evidence type="ECO:0000256" key="22">
    <source>
        <dbReference type="ARBA" id="ARBA00022989"/>
    </source>
</evidence>
<comment type="subunit">
    <text evidence="32">The mature envelope protein (Env) consists of a homotrimer of non-covalently associated gp120-gp41 heterodimers. The resulting complex protrudes from the virus surface as a spike. There seems to be as few as 10 spikes on the average virion. Surface protein gp120 interacts with host CD4, CCR5 and CXCR4. Gp120 also interacts with the C-type lectins CD209/DC-SIGN and CLEC4M/DC-SIGNR (collectively referred to as DC-SIGN(R)). Gp120 and gp41 interact with GalCer. Gp120 interacts with host ITGA4/ITGB7 complex; on CD4+ T-cells, this interaction results in rapid activation of integrin ITGAL/LFA-1, which facilitates efficient cell-to-cell spreading of HIV-1. Gp120 interacts with cell-associated heparan sulfate; this interaction increases virus infectivity on permissive cells and may be involved in infection of CD4- cells.</text>
</comment>
<keyword evidence="11 32" id="KW-0945">Host-virus interaction</keyword>
<organismHost>
    <name type="scientific">Homo sapiens</name>
    <name type="common">Human</name>
    <dbReference type="NCBI Taxonomy" id="9606"/>
</organismHost>
<accession>A0A3G5PYX5</accession>
<dbReference type="GO" id="GO:0044175">
    <property type="term" value="C:host cell endosome membrane"/>
    <property type="evidence" value="ECO:0007669"/>
    <property type="project" value="UniProtKB-SubCell"/>
</dbReference>
<comment type="subcellular location">
    <subcellularLocation>
        <location evidence="3">Host cell membrane</location>
        <topology evidence="3">Peripheral membrane protein</topology>
    </subcellularLocation>
    <subcellularLocation>
        <location evidence="1">Host cell membrane</location>
        <topology evidence="1">Single-pass type I membrane protein</topology>
    </subcellularLocation>
    <subcellularLocation>
        <location evidence="2">Host endosome membrane</location>
        <topology evidence="2">Peripheral membrane protein</topology>
    </subcellularLocation>
    <subcellularLocation>
        <location evidence="5">Host endosome membrane</location>
        <topology evidence="5">Single-pass type I membrane protein</topology>
    </subcellularLocation>
    <subcellularLocation>
        <location evidence="6">Virion membrane</location>
        <topology evidence="6">Peripheral membrane protein</topology>
    </subcellularLocation>
    <subcellularLocation>
        <location evidence="4">Virion membrane</location>
        <topology evidence="4">Single-pass type I membrane protein</topology>
    </subcellularLocation>
</comment>
<evidence type="ECO:0000256" key="1">
    <source>
        <dbReference type="ARBA" id="ARBA00004402"/>
    </source>
</evidence>
<dbReference type="FunFam" id="1.10.287.210:FF:000001">
    <property type="entry name" value="Envelope glycoprotein gp160"/>
    <property type="match status" value="1"/>
</dbReference>
<dbReference type="GO" id="GO:0075512">
    <property type="term" value="P:clathrin-dependent endocytosis of virus by host cell"/>
    <property type="evidence" value="ECO:0007669"/>
    <property type="project" value="UniProtKB-UniRule"/>
</dbReference>
<comment type="PTM">
    <text evidence="32">Specific enzymatic cleavages in vivo yield mature proteins. Envelope glycoproteins are synthesized as a inactive precursor that is heavily N-glycosylated and processed likely by host cell furin in the Golgi to yield the mature SU and TM proteins. The cleavage site between SU and TM requires the minimal sequence [KR]-X-[KR]-R. About 2 of the 9 disulfide bonds of gp41 are reduced by P4HB/PDI, following binding to CD4 receptor.</text>
</comment>
<keyword evidence="18 32" id="KW-0946">Virion</keyword>
<evidence type="ECO:0000256" key="25">
    <source>
        <dbReference type="ARBA" id="ARBA00023136"/>
    </source>
</evidence>
<gene>
    <name evidence="32 36" type="primary">env</name>
</gene>